<accession>A0ACB8LM84</accession>
<evidence type="ECO:0000313" key="1">
    <source>
        <dbReference type="EMBL" id="KAH9774647.1"/>
    </source>
</evidence>
<comment type="caution">
    <text evidence="1">The sequence shown here is derived from an EMBL/GenBank/DDBJ whole genome shotgun (WGS) entry which is preliminary data.</text>
</comment>
<keyword evidence="2" id="KW-1185">Reference proteome</keyword>
<name>A0ACB8LM84_CITSI</name>
<sequence length="430" mass="49230">MEFQEGPTSTNQNPKAKEAAICQECKYKVSKYKCPGCSIRTCSLACVKAHKQRTGCSGNRNVTQFVPLSQFNDNILLSDYNLLEEMKRVSESARRLRGKLCGYSYFKLPYYLRSLRSAAASRKTKLLFLPSGMTKREKNQSRYDQRRKFISWTIEWRFHSTDVVLFDHGTASPKCCCRVPEDRSLCSVIENHLKPGPWSHQLRQFCQEQLDQIKFFICKFPKGPKSPFKELDVKAPIRQQLSNVVILEYPVIHVFLPSHSYDFEIVKDSPVPHKCLLKDPVSNDRESPKGVPFREEEIEEDISASDPMVFDLMKNPNTNPVSQMPNENGISRKFSNNLDTPLLSKVGADNSSEFSLKTEEQGVFKDIDFDFDQGLIDVYSDIIAEINPDDFLDLDGIFAKEENVEEIEALRNSRGDYLAKDELEEGEIAE</sequence>
<organism evidence="1 2">
    <name type="scientific">Citrus sinensis</name>
    <name type="common">Sweet orange</name>
    <name type="synonym">Citrus aurantium var. sinensis</name>
    <dbReference type="NCBI Taxonomy" id="2711"/>
    <lineage>
        <taxon>Eukaryota</taxon>
        <taxon>Viridiplantae</taxon>
        <taxon>Streptophyta</taxon>
        <taxon>Embryophyta</taxon>
        <taxon>Tracheophyta</taxon>
        <taxon>Spermatophyta</taxon>
        <taxon>Magnoliopsida</taxon>
        <taxon>eudicotyledons</taxon>
        <taxon>Gunneridae</taxon>
        <taxon>Pentapetalae</taxon>
        <taxon>rosids</taxon>
        <taxon>malvids</taxon>
        <taxon>Sapindales</taxon>
        <taxon>Rutaceae</taxon>
        <taxon>Aurantioideae</taxon>
        <taxon>Citrus</taxon>
    </lineage>
</organism>
<proteinExistence type="predicted"/>
<evidence type="ECO:0000313" key="2">
    <source>
        <dbReference type="Proteomes" id="UP000829398"/>
    </source>
</evidence>
<reference evidence="2" key="1">
    <citation type="journal article" date="2023" name="Hortic. Res.">
        <title>A chromosome-level phased genome enabling allele-level studies in sweet orange: a case study on citrus Huanglongbing tolerance.</title>
        <authorList>
            <person name="Wu B."/>
            <person name="Yu Q."/>
            <person name="Deng Z."/>
            <person name="Duan Y."/>
            <person name="Luo F."/>
            <person name="Gmitter F. Jr."/>
        </authorList>
    </citation>
    <scope>NUCLEOTIDE SEQUENCE [LARGE SCALE GENOMIC DNA]</scope>
    <source>
        <strain evidence="2">cv. Valencia</strain>
    </source>
</reference>
<gene>
    <name evidence="1" type="ORF">KPL71_013710</name>
</gene>
<dbReference type="Proteomes" id="UP000829398">
    <property type="component" value="Chromosome 4"/>
</dbReference>
<dbReference type="EMBL" id="CM039173">
    <property type="protein sequence ID" value="KAH9774647.1"/>
    <property type="molecule type" value="Genomic_DNA"/>
</dbReference>
<protein>
    <submittedName>
        <fullName evidence="1">HIT-type domain-containing protein</fullName>
    </submittedName>
</protein>